<dbReference type="PANTHER" id="PTHR45931">
    <property type="entry name" value="SI:CH211-59O9.10"/>
    <property type="match status" value="1"/>
</dbReference>
<dbReference type="CDD" id="cd16454">
    <property type="entry name" value="RING-H2_PA-TM-RING"/>
    <property type="match status" value="1"/>
</dbReference>
<evidence type="ECO:0000256" key="4">
    <source>
        <dbReference type="PROSITE-ProRule" id="PRU00175"/>
    </source>
</evidence>
<dbReference type="Proteomes" id="UP000751190">
    <property type="component" value="Unassembled WGS sequence"/>
</dbReference>
<dbReference type="SMART" id="SM00184">
    <property type="entry name" value="RING"/>
    <property type="match status" value="1"/>
</dbReference>
<dbReference type="GO" id="GO:0008270">
    <property type="term" value="F:zinc ion binding"/>
    <property type="evidence" value="ECO:0007669"/>
    <property type="project" value="UniProtKB-KW"/>
</dbReference>
<dbReference type="OrthoDB" id="10265739at2759"/>
<comment type="caution">
    <text evidence="6">The sequence shown here is derived from an EMBL/GenBank/DDBJ whole genome shotgun (WGS) entry which is preliminary data.</text>
</comment>
<dbReference type="PROSITE" id="PS50089">
    <property type="entry name" value="ZF_RING_2"/>
    <property type="match status" value="1"/>
</dbReference>
<keyword evidence="1" id="KW-0479">Metal-binding</keyword>
<evidence type="ECO:0000313" key="6">
    <source>
        <dbReference type="EMBL" id="KAG8466159.1"/>
    </source>
</evidence>
<evidence type="ECO:0000256" key="2">
    <source>
        <dbReference type="ARBA" id="ARBA00022771"/>
    </source>
</evidence>
<dbReference type="EMBL" id="JAGTXO010000008">
    <property type="protein sequence ID" value="KAG8466159.1"/>
    <property type="molecule type" value="Genomic_DNA"/>
</dbReference>
<keyword evidence="7" id="KW-1185">Reference proteome</keyword>
<feature type="domain" description="RING-type" evidence="5">
    <location>
        <begin position="56"/>
        <end position="100"/>
    </location>
</feature>
<dbReference type="GO" id="GO:0005634">
    <property type="term" value="C:nucleus"/>
    <property type="evidence" value="ECO:0007669"/>
    <property type="project" value="TreeGrafter"/>
</dbReference>
<dbReference type="InterPro" id="IPR001841">
    <property type="entry name" value="Znf_RING"/>
</dbReference>
<dbReference type="GO" id="GO:0006511">
    <property type="term" value="P:ubiquitin-dependent protein catabolic process"/>
    <property type="evidence" value="ECO:0007669"/>
    <property type="project" value="TreeGrafter"/>
</dbReference>
<dbReference type="InterPro" id="IPR051834">
    <property type="entry name" value="RING_finger_E3_ligase"/>
</dbReference>
<dbReference type="GO" id="GO:0061630">
    <property type="term" value="F:ubiquitin protein ligase activity"/>
    <property type="evidence" value="ECO:0007669"/>
    <property type="project" value="TreeGrafter"/>
</dbReference>
<dbReference type="Pfam" id="PF13639">
    <property type="entry name" value="zf-RING_2"/>
    <property type="match status" value="1"/>
</dbReference>
<name>A0A8J5XTA6_DIALT</name>
<evidence type="ECO:0000259" key="5">
    <source>
        <dbReference type="PROSITE" id="PS50089"/>
    </source>
</evidence>
<protein>
    <recommendedName>
        <fullName evidence="5">RING-type domain-containing protein</fullName>
    </recommendedName>
</protein>
<dbReference type="PANTHER" id="PTHR45931:SF3">
    <property type="entry name" value="RING ZINC FINGER-CONTAINING PROTEIN"/>
    <property type="match status" value="1"/>
</dbReference>
<evidence type="ECO:0000313" key="7">
    <source>
        <dbReference type="Proteomes" id="UP000751190"/>
    </source>
</evidence>
<accession>A0A8J5XTA6</accession>
<dbReference type="InterPro" id="IPR013083">
    <property type="entry name" value="Znf_RING/FYVE/PHD"/>
</dbReference>
<reference evidence="6" key="1">
    <citation type="submission" date="2021-05" db="EMBL/GenBank/DDBJ databases">
        <title>The genome of the haptophyte Pavlova lutheri (Diacronema luteri, Pavlovales) - a model for lipid biosynthesis in eukaryotic algae.</title>
        <authorList>
            <person name="Hulatt C.J."/>
            <person name="Posewitz M.C."/>
        </authorList>
    </citation>
    <scope>NUCLEOTIDE SEQUENCE</scope>
    <source>
        <strain evidence="6">NIVA-4/92</strain>
    </source>
</reference>
<keyword evidence="3" id="KW-0862">Zinc</keyword>
<sequence>MAYWDSRRSGAESDRTLARMQRREAAMQEVIVAARVVTVQGLPEMVVGPAGREGECAVCLDEFKPGNVLLTLPCMHIFHRTCAEQWLLEPSSHGRCPLCKAPISARNSVQL</sequence>
<evidence type="ECO:0000256" key="1">
    <source>
        <dbReference type="ARBA" id="ARBA00022723"/>
    </source>
</evidence>
<gene>
    <name evidence="6" type="ORF">KFE25_001915</name>
</gene>
<dbReference type="Gene3D" id="3.30.40.10">
    <property type="entry name" value="Zinc/RING finger domain, C3HC4 (zinc finger)"/>
    <property type="match status" value="1"/>
</dbReference>
<dbReference type="SUPFAM" id="SSF57850">
    <property type="entry name" value="RING/U-box"/>
    <property type="match status" value="1"/>
</dbReference>
<keyword evidence="2 4" id="KW-0863">Zinc-finger</keyword>
<proteinExistence type="predicted"/>
<organism evidence="6 7">
    <name type="scientific">Diacronema lutheri</name>
    <name type="common">Unicellular marine alga</name>
    <name type="synonym">Monochrysis lutheri</name>
    <dbReference type="NCBI Taxonomy" id="2081491"/>
    <lineage>
        <taxon>Eukaryota</taxon>
        <taxon>Haptista</taxon>
        <taxon>Haptophyta</taxon>
        <taxon>Pavlovophyceae</taxon>
        <taxon>Pavlovales</taxon>
        <taxon>Pavlovaceae</taxon>
        <taxon>Diacronema</taxon>
    </lineage>
</organism>
<evidence type="ECO:0000256" key="3">
    <source>
        <dbReference type="ARBA" id="ARBA00022833"/>
    </source>
</evidence>
<dbReference type="AlphaFoldDB" id="A0A8J5XTA6"/>